<feature type="non-terminal residue" evidence="2">
    <location>
        <position position="1"/>
    </location>
</feature>
<comment type="caution">
    <text evidence="2">The sequence shown here is derived from an EMBL/GenBank/DDBJ whole genome shotgun (WGS) entry which is preliminary data.</text>
</comment>
<dbReference type="Gene3D" id="1.20.58.1420">
    <property type="entry name" value="Dsl1p vesicle tethering complex, Tip20p subunit, domain B"/>
    <property type="match status" value="1"/>
</dbReference>
<keyword evidence="1" id="KW-0175">Coiled coil</keyword>
<dbReference type="PANTHER" id="PTHR13520:SF0">
    <property type="entry name" value="RAD50-INTERACTING PROTEIN 1"/>
    <property type="match status" value="1"/>
</dbReference>
<evidence type="ECO:0000313" key="3">
    <source>
        <dbReference type="Proteomes" id="UP001177023"/>
    </source>
</evidence>
<dbReference type="GO" id="GO:0070939">
    <property type="term" value="C:Dsl1/NZR complex"/>
    <property type="evidence" value="ECO:0007669"/>
    <property type="project" value="InterPro"/>
</dbReference>
<dbReference type="GO" id="GO:0006890">
    <property type="term" value="P:retrograde vesicle-mediated transport, Golgi to endoplasmic reticulum"/>
    <property type="evidence" value="ECO:0007669"/>
    <property type="project" value="InterPro"/>
</dbReference>
<reference evidence="2" key="1">
    <citation type="submission" date="2023-06" db="EMBL/GenBank/DDBJ databases">
        <authorList>
            <person name="Delattre M."/>
        </authorList>
    </citation>
    <scope>NUCLEOTIDE SEQUENCE</scope>
    <source>
        <strain evidence="2">AF72</strain>
    </source>
</reference>
<proteinExistence type="predicted"/>
<dbReference type="GO" id="GO:0006888">
    <property type="term" value="P:endoplasmic reticulum to Golgi vesicle-mediated transport"/>
    <property type="evidence" value="ECO:0007669"/>
    <property type="project" value="InterPro"/>
</dbReference>
<dbReference type="InterPro" id="IPR042042">
    <property type="entry name" value="Tip20p_domB"/>
</dbReference>
<name>A0AA36CFA0_9BILA</name>
<evidence type="ECO:0008006" key="4">
    <source>
        <dbReference type="Google" id="ProtNLM"/>
    </source>
</evidence>
<dbReference type="EMBL" id="CATQJA010001605">
    <property type="protein sequence ID" value="CAJ0567949.1"/>
    <property type="molecule type" value="Genomic_DNA"/>
</dbReference>
<dbReference type="Proteomes" id="UP001177023">
    <property type="component" value="Unassembled WGS sequence"/>
</dbReference>
<dbReference type="PANTHER" id="PTHR13520">
    <property type="entry name" value="RAD50-INTERACTING PROTEIN 1 RINT-1"/>
    <property type="match status" value="1"/>
</dbReference>
<keyword evidence="3" id="KW-1185">Reference proteome</keyword>
<dbReference type="InterPro" id="IPR007528">
    <property type="entry name" value="RINT1_Tip20"/>
</dbReference>
<dbReference type="PROSITE" id="PS51386">
    <property type="entry name" value="RINT1_TIP20"/>
    <property type="match status" value="1"/>
</dbReference>
<sequence length="654" mass="74691">MSESISYNNLIRTTVNACENDARKLLTDLRAVRATLDKDLSEYEVEEVLLSEELKTSLEALSKAREELTEMKANTSKMTAEFAENTKKLDKVARQGDPEEVTLELLDSIKGISKLLEGEDSGCTMDNLKQRATIKGIDMAPLEKALKEFEKELLTAKFPYSAPQKTPNPRLKPLVDTIIEHGDAIRAGAGFHLAFNSMFAPFEKKFKFHFYGSRKTSDISHPEWYFLQIINWIHFSRPFITDMFYDEKEKTHVRAYNEFINRLSQLTNEKTDSILADGAFDDIETFTHLIDEARRFEESRIEHDVYKVGTSALQPFCPDDRILRWCHLERIVCGSRLDQLLSGSDGLAEVAPLGLDDADPFRTVECAHVFYEIISRLAYRTAALPDPQAVTSVASVIILLVNEFQERLAQIGRSLDNPLSSLFQRVVNSVWYVLTIMEEWRDSEKYPFLMPALRDTVELYSLLWMRMSEQLANALINELGDSLLAYQGRNWLYPSTDDEISEQSAFLALRLTLMRCLADCSRGISKEAGQPFYTSFIKKFSTVFFEDVLMNTLFSQAGGELLLKELDTYLKPELVKYAHRFSRPKSTEWQEPLNKILDAGRFLALPNDALQQLLKDADVQLSDEFDETLATFKIRHLGAVDVTRLAACRSKQRS</sequence>
<dbReference type="Pfam" id="PF04437">
    <property type="entry name" value="RINT1_TIP1"/>
    <property type="match status" value="1"/>
</dbReference>
<organism evidence="2 3">
    <name type="scientific">Mesorhabditis spiculigera</name>
    <dbReference type="NCBI Taxonomy" id="96644"/>
    <lineage>
        <taxon>Eukaryota</taxon>
        <taxon>Metazoa</taxon>
        <taxon>Ecdysozoa</taxon>
        <taxon>Nematoda</taxon>
        <taxon>Chromadorea</taxon>
        <taxon>Rhabditida</taxon>
        <taxon>Rhabditina</taxon>
        <taxon>Rhabditomorpha</taxon>
        <taxon>Rhabditoidea</taxon>
        <taxon>Rhabditidae</taxon>
        <taxon>Mesorhabditinae</taxon>
        <taxon>Mesorhabditis</taxon>
    </lineage>
</organism>
<evidence type="ECO:0000313" key="2">
    <source>
        <dbReference type="EMBL" id="CAJ0567949.1"/>
    </source>
</evidence>
<feature type="coiled-coil region" evidence="1">
    <location>
        <begin position="26"/>
        <end position="81"/>
    </location>
</feature>
<gene>
    <name evidence="2" type="ORF">MSPICULIGERA_LOCUS6482</name>
</gene>
<accession>A0AA36CFA0</accession>
<dbReference type="AlphaFoldDB" id="A0AA36CFA0"/>
<evidence type="ECO:0000256" key="1">
    <source>
        <dbReference type="SAM" id="Coils"/>
    </source>
</evidence>
<protein>
    <recommendedName>
        <fullName evidence="4">RAD50-interacting protein 1</fullName>
    </recommendedName>
</protein>
<dbReference type="GO" id="GO:0060628">
    <property type="term" value="P:regulation of ER to Golgi vesicle-mediated transport"/>
    <property type="evidence" value="ECO:0007669"/>
    <property type="project" value="TreeGrafter"/>
</dbReference>